<gene>
    <name evidence="9 11" type="primary">secF</name>
    <name evidence="11" type="ORF">GCU85_02865</name>
</gene>
<dbReference type="GO" id="GO:0065002">
    <property type="term" value="P:intracellular protein transmembrane transport"/>
    <property type="evidence" value="ECO:0007669"/>
    <property type="project" value="UniProtKB-UniRule"/>
</dbReference>
<evidence type="ECO:0000256" key="8">
    <source>
        <dbReference type="ARBA" id="ARBA00023136"/>
    </source>
</evidence>
<evidence type="ECO:0000256" key="7">
    <source>
        <dbReference type="ARBA" id="ARBA00023010"/>
    </source>
</evidence>
<dbReference type="NCBIfam" id="TIGR00966">
    <property type="entry name" value="transloc_SecF"/>
    <property type="match status" value="1"/>
</dbReference>
<comment type="caution">
    <text evidence="11">The sequence shown here is derived from an EMBL/GenBank/DDBJ whole genome shotgun (WGS) entry which is preliminary data.</text>
</comment>
<dbReference type="PANTHER" id="PTHR30081:SF8">
    <property type="entry name" value="PROTEIN TRANSLOCASE SUBUNIT SECF"/>
    <property type="match status" value="1"/>
</dbReference>
<dbReference type="InterPro" id="IPR022813">
    <property type="entry name" value="SecD/SecF_arch_bac"/>
</dbReference>
<dbReference type="RefSeq" id="WP_152809148.1">
    <property type="nucleotide sequence ID" value="NZ_WHNW01000002.1"/>
</dbReference>
<dbReference type="InterPro" id="IPR022646">
    <property type="entry name" value="SecD/SecF_CS"/>
</dbReference>
<name>A0A6N7EW78_9GAMM</name>
<keyword evidence="5 9" id="KW-0653">Protein transport</keyword>
<dbReference type="Pfam" id="PF07549">
    <property type="entry name" value="Sec_GG"/>
    <property type="match status" value="1"/>
</dbReference>
<sequence>MQFVSKKLANLDFNYLSKVKTTFFISLILIVISIYSLSTQWLNLGLDFTGGITVELQATQNVDTETIRNTLAEKGFPDNQVVHYGTESTIQIKIPPTLNQESDVSTELQHALADSGYQFTFLGQSLVGAQFGQELVDKGLYALIIALAGIMLYVSIRFQWKLALGAVAALAHDLLITLGFFSLTQIEFNLTVLAALLAVLGYSVNDTVVVFDRIRENFRLMHQENEFNITNQSINQTMPRTLITSTTTLLSVAALAIFGGPILFGFSLALIVGILIGTYSSIFVASALAMQLKLSKDDLTPKAPEDIDDLP</sequence>
<keyword evidence="2 9" id="KW-0813">Transport</keyword>
<dbReference type="Proteomes" id="UP000471298">
    <property type="component" value="Unassembled WGS sequence"/>
</dbReference>
<dbReference type="InterPro" id="IPR022645">
    <property type="entry name" value="SecD/SecF_bac"/>
</dbReference>
<evidence type="ECO:0000256" key="6">
    <source>
        <dbReference type="ARBA" id="ARBA00022989"/>
    </source>
</evidence>
<keyword evidence="3 9" id="KW-1003">Cell membrane</keyword>
<feature type="domain" description="Protein export membrane protein SecD/SecF C-terminal" evidence="10">
    <location>
        <begin position="112"/>
        <end position="293"/>
    </location>
</feature>
<keyword evidence="6 9" id="KW-1133">Transmembrane helix</keyword>
<dbReference type="GO" id="GO:0015450">
    <property type="term" value="F:protein-transporting ATPase activity"/>
    <property type="evidence" value="ECO:0007669"/>
    <property type="project" value="InterPro"/>
</dbReference>
<accession>A0A6N7EW78</accession>
<evidence type="ECO:0000256" key="5">
    <source>
        <dbReference type="ARBA" id="ARBA00022927"/>
    </source>
</evidence>
<dbReference type="InterPro" id="IPR005665">
    <property type="entry name" value="SecF_bac"/>
</dbReference>
<feature type="transmembrane region" description="Helical" evidence="9">
    <location>
        <begin position="270"/>
        <end position="290"/>
    </location>
</feature>
<reference evidence="11 12" key="1">
    <citation type="submission" date="2019-10" db="EMBL/GenBank/DDBJ databases">
        <title>Cardiobacteriales fam. a chemoheterotrophic member of the order Cardiobacteriales, and proposal of Cardiobacteriales fam. nov.</title>
        <authorList>
            <person name="Wang C."/>
        </authorList>
    </citation>
    <scope>NUCLEOTIDE SEQUENCE [LARGE SCALE GENOMIC DNA]</scope>
    <source>
        <strain evidence="11 12">ML27</strain>
    </source>
</reference>
<dbReference type="GO" id="GO:0043952">
    <property type="term" value="P:protein transport by the Sec complex"/>
    <property type="evidence" value="ECO:0007669"/>
    <property type="project" value="UniProtKB-UniRule"/>
</dbReference>
<dbReference type="InParanoid" id="A0A6N7EW78"/>
<evidence type="ECO:0000256" key="2">
    <source>
        <dbReference type="ARBA" id="ARBA00022448"/>
    </source>
</evidence>
<organism evidence="11 12">
    <name type="scientific">Ostreibacterium oceani</name>
    <dbReference type="NCBI Taxonomy" id="2654998"/>
    <lineage>
        <taxon>Bacteria</taxon>
        <taxon>Pseudomonadati</taxon>
        <taxon>Pseudomonadota</taxon>
        <taxon>Gammaproteobacteria</taxon>
        <taxon>Cardiobacteriales</taxon>
        <taxon>Ostreibacteriaceae</taxon>
        <taxon>Ostreibacterium</taxon>
    </lineage>
</organism>
<feature type="transmembrane region" description="Helical" evidence="9">
    <location>
        <begin position="163"/>
        <end position="184"/>
    </location>
</feature>
<feature type="transmembrane region" description="Helical" evidence="9">
    <location>
        <begin position="21"/>
        <end position="38"/>
    </location>
</feature>
<dbReference type="PANTHER" id="PTHR30081">
    <property type="entry name" value="PROTEIN-EXPORT MEMBRANE PROTEIN SEC"/>
    <property type="match status" value="1"/>
</dbReference>
<keyword evidence="4 9" id="KW-0812">Transmembrane</keyword>
<proteinExistence type="inferred from homology"/>
<dbReference type="InterPro" id="IPR048634">
    <property type="entry name" value="SecD_SecF_C"/>
</dbReference>
<evidence type="ECO:0000313" key="12">
    <source>
        <dbReference type="Proteomes" id="UP000471298"/>
    </source>
</evidence>
<keyword evidence="7 9" id="KW-0811">Translocation</keyword>
<dbReference type="NCBIfam" id="TIGR00916">
    <property type="entry name" value="2A0604s01"/>
    <property type="match status" value="1"/>
</dbReference>
<dbReference type="HAMAP" id="MF_01464_B">
    <property type="entry name" value="SecF_B"/>
    <property type="match status" value="1"/>
</dbReference>
<evidence type="ECO:0000256" key="1">
    <source>
        <dbReference type="ARBA" id="ARBA00004651"/>
    </source>
</evidence>
<dbReference type="EMBL" id="WHNW01000002">
    <property type="protein sequence ID" value="MPV85679.1"/>
    <property type="molecule type" value="Genomic_DNA"/>
</dbReference>
<dbReference type="PRINTS" id="PR01755">
    <property type="entry name" value="SECFTRNLCASE"/>
</dbReference>
<dbReference type="Pfam" id="PF02355">
    <property type="entry name" value="SecD_SecF_C"/>
    <property type="match status" value="1"/>
</dbReference>
<feature type="transmembrane region" description="Helical" evidence="9">
    <location>
        <begin position="139"/>
        <end position="156"/>
    </location>
</feature>
<comment type="subunit">
    <text evidence="9">Forms a complex with SecD. Part of the essential Sec protein translocation apparatus which comprises SecA, SecYEG and auxiliary proteins SecDF-YajC and YidC.</text>
</comment>
<dbReference type="FunCoup" id="A0A6N7EW78">
    <property type="interactions" value="199"/>
</dbReference>
<feature type="transmembrane region" description="Helical" evidence="9">
    <location>
        <begin position="242"/>
        <end position="264"/>
    </location>
</feature>
<dbReference type="GO" id="GO:0005886">
    <property type="term" value="C:plasma membrane"/>
    <property type="evidence" value="ECO:0007669"/>
    <property type="project" value="UniProtKB-SubCell"/>
</dbReference>
<dbReference type="SUPFAM" id="SSF82866">
    <property type="entry name" value="Multidrug efflux transporter AcrB transmembrane domain"/>
    <property type="match status" value="1"/>
</dbReference>
<comment type="subcellular location">
    <subcellularLocation>
        <location evidence="1 9">Cell membrane</location>
        <topology evidence="1 9">Multi-pass membrane protein</topology>
    </subcellularLocation>
</comment>
<evidence type="ECO:0000256" key="3">
    <source>
        <dbReference type="ARBA" id="ARBA00022475"/>
    </source>
</evidence>
<evidence type="ECO:0000313" key="11">
    <source>
        <dbReference type="EMBL" id="MPV85679.1"/>
    </source>
</evidence>
<dbReference type="InterPro" id="IPR055344">
    <property type="entry name" value="SecD_SecF_C_bact"/>
</dbReference>
<evidence type="ECO:0000259" key="10">
    <source>
        <dbReference type="Pfam" id="PF02355"/>
    </source>
</evidence>
<evidence type="ECO:0000256" key="4">
    <source>
        <dbReference type="ARBA" id="ARBA00022692"/>
    </source>
</evidence>
<evidence type="ECO:0000256" key="9">
    <source>
        <dbReference type="HAMAP-Rule" id="MF_01464"/>
    </source>
</evidence>
<dbReference type="GO" id="GO:0006605">
    <property type="term" value="P:protein targeting"/>
    <property type="evidence" value="ECO:0007669"/>
    <property type="project" value="UniProtKB-UniRule"/>
</dbReference>
<feature type="transmembrane region" description="Helical" evidence="9">
    <location>
        <begin position="190"/>
        <end position="211"/>
    </location>
</feature>
<keyword evidence="8 9" id="KW-0472">Membrane</keyword>
<protein>
    <recommendedName>
        <fullName evidence="9">Protein-export membrane protein SecF</fullName>
    </recommendedName>
</protein>
<dbReference type="Gene3D" id="1.20.1640.10">
    <property type="entry name" value="Multidrug efflux transporter AcrB transmembrane domain"/>
    <property type="match status" value="1"/>
</dbReference>
<comment type="function">
    <text evidence="9">Part of the Sec protein translocase complex. Interacts with the SecYEG preprotein conducting channel. SecDF uses the proton motive force (PMF) to complete protein translocation after the ATP-dependent function of SecA.</text>
</comment>
<keyword evidence="12" id="KW-1185">Reference proteome</keyword>
<comment type="similarity">
    <text evidence="9">Belongs to the SecD/SecF family. SecF subfamily.</text>
</comment>
<dbReference type="AlphaFoldDB" id="A0A6N7EW78"/>